<keyword evidence="3" id="KW-0328">Glycosyltransferase</keyword>
<dbReference type="GO" id="GO:0016757">
    <property type="term" value="F:glycosyltransferase activity"/>
    <property type="evidence" value="ECO:0007669"/>
    <property type="project" value="UniProtKB-KW"/>
</dbReference>
<dbReference type="PANTHER" id="PTHR12526">
    <property type="entry name" value="GLYCOSYLTRANSFERASE"/>
    <property type="match status" value="1"/>
</dbReference>
<keyword evidence="3" id="KW-0808">Transferase</keyword>
<accession>A0A644XSQ2</accession>
<sequence>MKKLLIVTHKMSGGGCERVIAQLLGCYARAGVECVLATECGVPSFYDLPESVRHIYLSFDKSLRARDIPKAYKKLRKLVLQEKPDVVLAMPEKVNVWTVLFLLGTGVPVVVSERNDPHRHPESRIKRILRCLVYPFAKGFIFQTEDAAAYFSKKIRSRGIVLDNPLDVSRIPARYEGARRPVVAAAGRLHSQKNFAMLIRAFARFYKTHHSYSLVIYGEGGEKQTLMRLASSLGVAGAVEFAGQSKTLLSDINDCAMFALSSDYEGMPNVLIEAMACGLCCVATDCPIGGVRSLITDGENGLLIGVGDEDAMSRALSAIADDPALAERLGSNAAQIQSRLDETLVAEQWMRYLERIAEQ</sequence>
<dbReference type="Pfam" id="PF13439">
    <property type="entry name" value="Glyco_transf_4"/>
    <property type="match status" value="1"/>
</dbReference>
<organism evidence="3">
    <name type="scientific">bioreactor metagenome</name>
    <dbReference type="NCBI Taxonomy" id="1076179"/>
    <lineage>
        <taxon>unclassified sequences</taxon>
        <taxon>metagenomes</taxon>
        <taxon>ecological metagenomes</taxon>
    </lineage>
</organism>
<dbReference type="InterPro" id="IPR001296">
    <property type="entry name" value="Glyco_trans_1"/>
</dbReference>
<name>A0A644XSQ2_9ZZZZ</name>
<comment type="caution">
    <text evidence="3">The sequence shown here is derived from an EMBL/GenBank/DDBJ whole genome shotgun (WGS) entry which is preliminary data.</text>
</comment>
<evidence type="ECO:0000313" key="3">
    <source>
        <dbReference type="EMBL" id="MPM17164.1"/>
    </source>
</evidence>
<dbReference type="EC" id="2.4.1.292" evidence="3"/>
<dbReference type="SUPFAM" id="SSF53756">
    <property type="entry name" value="UDP-Glycosyltransferase/glycogen phosphorylase"/>
    <property type="match status" value="1"/>
</dbReference>
<reference evidence="3" key="1">
    <citation type="submission" date="2019-08" db="EMBL/GenBank/DDBJ databases">
        <authorList>
            <person name="Kucharzyk K."/>
            <person name="Murdoch R.W."/>
            <person name="Higgins S."/>
            <person name="Loffler F."/>
        </authorList>
    </citation>
    <scope>NUCLEOTIDE SEQUENCE</scope>
</reference>
<protein>
    <submittedName>
        <fullName evidence="3">GalNAc-alpha-(1-&gt;4)-GalNAc-alpha-(1-&gt;3)-diNAcBac-PP-undecaprenol alpha-1,4-N-acetyl-D-galactosaminyltransferase</fullName>
        <ecNumber evidence="3">2.4.1.292</ecNumber>
    </submittedName>
</protein>
<feature type="domain" description="Glycosyl transferase family 1" evidence="1">
    <location>
        <begin position="179"/>
        <end position="335"/>
    </location>
</feature>
<feature type="domain" description="Glycosyltransferase subfamily 4-like N-terminal" evidence="2">
    <location>
        <begin position="14"/>
        <end position="170"/>
    </location>
</feature>
<dbReference type="Pfam" id="PF00534">
    <property type="entry name" value="Glycos_transf_1"/>
    <property type="match status" value="1"/>
</dbReference>
<dbReference type="InterPro" id="IPR028098">
    <property type="entry name" value="Glyco_trans_4-like_N"/>
</dbReference>
<proteinExistence type="predicted"/>
<gene>
    <name evidence="3" type="primary">pglH_4</name>
    <name evidence="3" type="ORF">SDC9_63552</name>
</gene>
<evidence type="ECO:0000259" key="2">
    <source>
        <dbReference type="Pfam" id="PF13439"/>
    </source>
</evidence>
<dbReference type="AlphaFoldDB" id="A0A644XSQ2"/>
<evidence type="ECO:0000259" key="1">
    <source>
        <dbReference type="Pfam" id="PF00534"/>
    </source>
</evidence>
<dbReference type="EMBL" id="VSSQ01002745">
    <property type="protein sequence ID" value="MPM17164.1"/>
    <property type="molecule type" value="Genomic_DNA"/>
</dbReference>
<dbReference type="Gene3D" id="3.40.50.2000">
    <property type="entry name" value="Glycogen Phosphorylase B"/>
    <property type="match status" value="2"/>
</dbReference>